<dbReference type="InterPro" id="IPR023137">
    <property type="entry name" value="BrxA_sf"/>
</dbReference>
<evidence type="ECO:0000313" key="2">
    <source>
        <dbReference type="Proteomes" id="UP001138768"/>
    </source>
</evidence>
<dbReference type="AlphaFoldDB" id="A0A9X0WDH6"/>
<evidence type="ECO:0000313" key="1">
    <source>
        <dbReference type="EMBL" id="MBK1621488.1"/>
    </source>
</evidence>
<dbReference type="Pfam" id="PF08849">
    <property type="entry name" value="BrxA"/>
    <property type="match status" value="1"/>
</dbReference>
<dbReference type="EMBL" id="NRRY01000078">
    <property type="protein sequence ID" value="MBK1621488.1"/>
    <property type="molecule type" value="Genomic_DNA"/>
</dbReference>
<accession>A0A9X0WDH6</accession>
<name>A0A9X0WDH6_9GAMM</name>
<organism evidence="1 2">
    <name type="scientific">Lamprobacter modestohalophilus</name>
    <dbReference type="NCBI Taxonomy" id="1064514"/>
    <lineage>
        <taxon>Bacteria</taxon>
        <taxon>Pseudomonadati</taxon>
        <taxon>Pseudomonadota</taxon>
        <taxon>Gammaproteobacteria</taxon>
        <taxon>Chromatiales</taxon>
        <taxon>Chromatiaceae</taxon>
        <taxon>Lamprobacter</taxon>
    </lineage>
</organism>
<comment type="caution">
    <text evidence="1">The sequence shown here is derived from an EMBL/GenBank/DDBJ whole genome shotgun (WGS) entry which is preliminary data.</text>
</comment>
<sequence length="242" mass="27207">MQWSAQPVKLFYRGKRFRINCVGTSRSKGKSAGDEDQPMGVERYNMAFTTGGLLLRETGLVLARFQQLGDWDGVRAQVLRDNLLQARKASTGKRLAGEVICRLQHLTSEEIAFFDSAGDQDQAMLVWVAICRRFSFIADFMADVVRERYLALRNDLSRTDFDAFLDFKQAQHPELVGITSSTCAKLRQVLFKMLREARLLSKDNVILAPTLSCELATLLLTHQAAAARFFPIAEQDLRGLAA</sequence>
<dbReference type="Gene3D" id="1.10.3540.10">
    <property type="entry name" value="uncharacterized protein from magnetospirillum magneticum domain"/>
    <property type="match status" value="1"/>
</dbReference>
<protein>
    <recommendedName>
        <fullName evidence="3">DUF1819 family protein</fullName>
    </recommendedName>
</protein>
<dbReference type="Proteomes" id="UP001138768">
    <property type="component" value="Unassembled WGS sequence"/>
</dbReference>
<evidence type="ECO:0008006" key="3">
    <source>
        <dbReference type="Google" id="ProtNLM"/>
    </source>
</evidence>
<gene>
    <name evidence="1" type="ORF">CKO42_24370</name>
</gene>
<keyword evidence="2" id="KW-1185">Reference proteome</keyword>
<dbReference type="InterPro" id="IPR014948">
    <property type="entry name" value="BrxA"/>
</dbReference>
<proteinExistence type="predicted"/>
<reference evidence="1 2" key="1">
    <citation type="journal article" date="2020" name="Microorganisms">
        <title>Osmotic Adaptation and Compatible Solute Biosynthesis of Phototrophic Bacteria as Revealed from Genome Analyses.</title>
        <authorList>
            <person name="Imhoff J.F."/>
            <person name="Rahn T."/>
            <person name="Kunzel S."/>
            <person name="Keller A."/>
            <person name="Neulinger S.C."/>
        </authorList>
    </citation>
    <scope>NUCLEOTIDE SEQUENCE [LARGE SCALE GENOMIC DNA]</scope>
    <source>
        <strain evidence="1 2">DSM 25653</strain>
    </source>
</reference>